<protein>
    <submittedName>
        <fullName evidence="2">Uncharacterized protein</fullName>
    </submittedName>
</protein>
<comment type="caution">
    <text evidence="2">The sequence shown here is derived from an EMBL/GenBank/DDBJ whole genome shotgun (WGS) entry which is preliminary data.</text>
</comment>
<reference evidence="2" key="1">
    <citation type="journal article" date="2019" name="bioRxiv">
        <title>The Genome of the Zebra Mussel, Dreissena polymorpha: A Resource for Invasive Species Research.</title>
        <authorList>
            <person name="McCartney M.A."/>
            <person name="Auch B."/>
            <person name="Kono T."/>
            <person name="Mallez S."/>
            <person name="Zhang Y."/>
            <person name="Obille A."/>
            <person name="Becker A."/>
            <person name="Abrahante J.E."/>
            <person name="Garbe J."/>
            <person name="Badalamenti J.P."/>
            <person name="Herman A."/>
            <person name="Mangelson H."/>
            <person name="Liachko I."/>
            <person name="Sullivan S."/>
            <person name="Sone E.D."/>
            <person name="Koren S."/>
            <person name="Silverstein K.A.T."/>
            <person name="Beckman K.B."/>
            <person name="Gohl D.M."/>
        </authorList>
    </citation>
    <scope>NUCLEOTIDE SEQUENCE</scope>
    <source>
        <strain evidence="2">Duluth1</strain>
        <tissue evidence="2">Whole animal</tissue>
    </source>
</reference>
<keyword evidence="3" id="KW-1185">Reference proteome</keyword>
<dbReference type="EMBL" id="JAIWYP010000016">
    <property type="protein sequence ID" value="KAH3696474.1"/>
    <property type="molecule type" value="Genomic_DNA"/>
</dbReference>
<dbReference type="AlphaFoldDB" id="A0A9D4BIY3"/>
<evidence type="ECO:0000313" key="3">
    <source>
        <dbReference type="Proteomes" id="UP000828390"/>
    </source>
</evidence>
<sequence>MYLTELHILSGERSRSSFKVKYMGQNCSCNCGNRILKAFANSLDPDETPRSVASHLDPNSDDILADDKFPSMQRVNNNH</sequence>
<evidence type="ECO:0000256" key="1">
    <source>
        <dbReference type="SAM" id="MobiDB-lite"/>
    </source>
</evidence>
<name>A0A9D4BIY3_DREPO</name>
<gene>
    <name evidence="2" type="ORF">DPMN_083939</name>
</gene>
<dbReference type="Proteomes" id="UP000828390">
    <property type="component" value="Unassembled WGS sequence"/>
</dbReference>
<evidence type="ECO:0000313" key="2">
    <source>
        <dbReference type="EMBL" id="KAH3696474.1"/>
    </source>
</evidence>
<reference evidence="2" key="2">
    <citation type="submission" date="2020-11" db="EMBL/GenBank/DDBJ databases">
        <authorList>
            <person name="McCartney M.A."/>
            <person name="Auch B."/>
            <person name="Kono T."/>
            <person name="Mallez S."/>
            <person name="Becker A."/>
            <person name="Gohl D.M."/>
            <person name="Silverstein K.A.T."/>
            <person name="Koren S."/>
            <person name="Bechman K.B."/>
            <person name="Herman A."/>
            <person name="Abrahante J.E."/>
            <person name="Garbe J."/>
        </authorList>
    </citation>
    <scope>NUCLEOTIDE SEQUENCE</scope>
    <source>
        <strain evidence="2">Duluth1</strain>
        <tissue evidence="2">Whole animal</tissue>
    </source>
</reference>
<accession>A0A9D4BIY3</accession>
<proteinExistence type="predicted"/>
<feature type="region of interest" description="Disordered" evidence="1">
    <location>
        <begin position="47"/>
        <end position="79"/>
    </location>
</feature>
<organism evidence="2 3">
    <name type="scientific">Dreissena polymorpha</name>
    <name type="common">Zebra mussel</name>
    <name type="synonym">Mytilus polymorpha</name>
    <dbReference type="NCBI Taxonomy" id="45954"/>
    <lineage>
        <taxon>Eukaryota</taxon>
        <taxon>Metazoa</taxon>
        <taxon>Spiralia</taxon>
        <taxon>Lophotrochozoa</taxon>
        <taxon>Mollusca</taxon>
        <taxon>Bivalvia</taxon>
        <taxon>Autobranchia</taxon>
        <taxon>Heteroconchia</taxon>
        <taxon>Euheterodonta</taxon>
        <taxon>Imparidentia</taxon>
        <taxon>Neoheterodontei</taxon>
        <taxon>Myida</taxon>
        <taxon>Dreissenoidea</taxon>
        <taxon>Dreissenidae</taxon>
        <taxon>Dreissena</taxon>
    </lineage>
</organism>